<dbReference type="Proteomes" id="UP000297245">
    <property type="component" value="Unassembled WGS sequence"/>
</dbReference>
<accession>A0A4V4HGI6</accession>
<evidence type="ECO:0000313" key="1">
    <source>
        <dbReference type="EMBL" id="THU98895.1"/>
    </source>
</evidence>
<organism evidence="1 2">
    <name type="scientific">Dendrothele bispora (strain CBS 962.96)</name>
    <dbReference type="NCBI Taxonomy" id="1314807"/>
    <lineage>
        <taxon>Eukaryota</taxon>
        <taxon>Fungi</taxon>
        <taxon>Dikarya</taxon>
        <taxon>Basidiomycota</taxon>
        <taxon>Agaricomycotina</taxon>
        <taxon>Agaricomycetes</taxon>
        <taxon>Agaricomycetidae</taxon>
        <taxon>Agaricales</taxon>
        <taxon>Agaricales incertae sedis</taxon>
        <taxon>Dendrothele</taxon>
    </lineage>
</organism>
<sequence>MCSIHASLVEKHNAKVEKFVEFIVLLEHPIMKATVIPRLSTKFILQIERSGLYPDTIRTVPWLLQTLEILSTRLLSVIIGFIQKRLFDRRPHDASRFRSLKVRRSAGLSNNDSTGGHDDRGAIEAVLSMIIWRLTKLMFIPTCIFIIELNTLLWTNQTSHIDGKGSP</sequence>
<keyword evidence="2" id="KW-1185">Reference proteome</keyword>
<protein>
    <submittedName>
        <fullName evidence="1">Uncharacterized protein</fullName>
    </submittedName>
</protein>
<evidence type="ECO:0000313" key="2">
    <source>
        <dbReference type="Proteomes" id="UP000297245"/>
    </source>
</evidence>
<dbReference type="EMBL" id="ML179127">
    <property type="protein sequence ID" value="THU98895.1"/>
    <property type="molecule type" value="Genomic_DNA"/>
</dbReference>
<reference evidence="1 2" key="1">
    <citation type="journal article" date="2019" name="Nat. Ecol. Evol.">
        <title>Megaphylogeny resolves global patterns of mushroom evolution.</title>
        <authorList>
            <person name="Varga T."/>
            <person name="Krizsan K."/>
            <person name="Foldi C."/>
            <person name="Dima B."/>
            <person name="Sanchez-Garcia M."/>
            <person name="Sanchez-Ramirez S."/>
            <person name="Szollosi G.J."/>
            <person name="Szarkandi J.G."/>
            <person name="Papp V."/>
            <person name="Albert L."/>
            <person name="Andreopoulos W."/>
            <person name="Angelini C."/>
            <person name="Antonin V."/>
            <person name="Barry K.W."/>
            <person name="Bougher N.L."/>
            <person name="Buchanan P."/>
            <person name="Buyck B."/>
            <person name="Bense V."/>
            <person name="Catcheside P."/>
            <person name="Chovatia M."/>
            <person name="Cooper J."/>
            <person name="Damon W."/>
            <person name="Desjardin D."/>
            <person name="Finy P."/>
            <person name="Geml J."/>
            <person name="Haridas S."/>
            <person name="Hughes K."/>
            <person name="Justo A."/>
            <person name="Karasinski D."/>
            <person name="Kautmanova I."/>
            <person name="Kiss B."/>
            <person name="Kocsube S."/>
            <person name="Kotiranta H."/>
            <person name="LaButti K.M."/>
            <person name="Lechner B.E."/>
            <person name="Liimatainen K."/>
            <person name="Lipzen A."/>
            <person name="Lukacs Z."/>
            <person name="Mihaltcheva S."/>
            <person name="Morgado L.N."/>
            <person name="Niskanen T."/>
            <person name="Noordeloos M.E."/>
            <person name="Ohm R.A."/>
            <person name="Ortiz-Santana B."/>
            <person name="Ovrebo C."/>
            <person name="Racz N."/>
            <person name="Riley R."/>
            <person name="Savchenko A."/>
            <person name="Shiryaev A."/>
            <person name="Soop K."/>
            <person name="Spirin V."/>
            <person name="Szebenyi C."/>
            <person name="Tomsovsky M."/>
            <person name="Tulloss R.E."/>
            <person name="Uehling J."/>
            <person name="Grigoriev I.V."/>
            <person name="Vagvolgyi C."/>
            <person name="Papp T."/>
            <person name="Martin F.M."/>
            <person name="Miettinen O."/>
            <person name="Hibbett D.S."/>
            <person name="Nagy L.G."/>
        </authorList>
    </citation>
    <scope>NUCLEOTIDE SEQUENCE [LARGE SCALE GENOMIC DNA]</scope>
    <source>
        <strain evidence="1 2">CBS 962.96</strain>
    </source>
</reference>
<proteinExistence type="predicted"/>
<dbReference type="AlphaFoldDB" id="A0A4V4HGI6"/>
<name>A0A4V4HGI6_DENBC</name>
<gene>
    <name evidence="1" type="ORF">K435DRAFT_795303</name>
</gene>